<dbReference type="EMBL" id="CAXDID020000161">
    <property type="protein sequence ID" value="CAL6044817.1"/>
    <property type="molecule type" value="Genomic_DNA"/>
</dbReference>
<keyword evidence="4" id="KW-1185">Reference proteome</keyword>
<feature type="region of interest" description="Disordered" evidence="1">
    <location>
        <begin position="111"/>
        <end position="136"/>
    </location>
</feature>
<evidence type="ECO:0000313" key="3">
    <source>
        <dbReference type="EMBL" id="CAL6044817.1"/>
    </source>
</evidence>
<reference evidence="3 4" key="2">
    <citation type="submission" date="2024-07" db="EMBL/GenBank/DDBJ databases">
        <authorList>
            <person name="Akdeniz Z."/>
        </authorList>
    </citation>
    <scope>NUCLEOTIDE SEQUENCE [LARGE SCALE GENOMIC DNA]</scope>
</reference>
<dbReference type="AlphaFoldDB" id="A0AA86R8C8"/>
<evidence type="ECO:0000256" key="1">
    <source>
        <dbReference type="SAM" id="MobiDB-lite"/>
    </source>
</evidence>
<sequence length="197" mass="22198">MLQMLSQNVELQYQQEVTHFPELLSQNYPSKSHVAHILSYSILSQPSLQVIPHEPGSHIPLQVSLINEFVNFSRGTHPLPLRISSGGHQSAQNSPLIDKFWHLLHVSAQQKYPSPAGHDTKHSDEESMSESQFQRQNLPKVFVEQEDEQSWSSGSQSAHFMVDPFQKNTYTKSSSQQARWAALASLTVILPAESKSI</sequence>
<name>A0AA86R8C8_9EUKA</name>
<reference evidence="2" key="1">
    <citation type="submission" date="2023-06" db="EMBL/GenBank/DDBJ databases">
        <authorList>
            <person name="Kurt Z."/>
        </authorList>
    </citation>
    <scope>NUCLEOTIDE SEQUENCE</scope>
</reference>
<gene>
    <name evidence="3" type="ORF">HINF_LOCUS40742</name>
    <name evidence="2" type="ORF">HINF_LOCUS60906</name>
</gene>
<organism evidence="2">
    <name type="scientific">Hexamita inflata</name>
    <dbReference type="NCBI Taxonomy" id="28002"/>
    <lineage>
        <taxon>Eukaryota</taxon>
        <taxon>Metamonada</taxon>
        <taxon>Diplomonadida</taxon>
        <taxon>Hexamitidae</taxon>
        <taxon>Hexamitinae</taxon>
        <taxon>Hexamita</taxon>
    </lineage>
</organism>
<dbReference type="Proteomes" id="UP001642409">
    <property type="component" value="Unassembled WGS sequence"/>
</dbReference>
<evidence type="ECO:0000313" key="4">
    <source>
        <dbReference type="Proteomes" id="UP001642409"/>
    </source>
</evidence>
<accession>A0AA86R8C8</accession>
<protein>
    <submittedName>
        <fullName evidence="3">Hypothetical_protein</fullName>
    </submittedName>
</protein>
<evidence type="ECO:0000313" key="2">
    <source>
        <dbReference type="EMBL" id="CAI9973261.1"/>
    </source>
</evidence>
<dbReference type="EMBL" id="CATOUU010001119">
    <property type="protein sequence ID" value="CAI9973261.1"/>
    <property type="molecule type" value="Genomic_DNA"/>
</dbReference>
<comment type="caution">
    <text evidence="2">The sequence shown here is derived from an EMBL/GenBank/DDBJ whole genome shotgun (WGS) entry which is preliminary data.</text>
</comment>
<proteinExistence type="predicted"/>